<organism evidence="2 3">
    <name type="scientific">Allacma fusca</name>
    <dbReference type="NCBI Taxonomy" id="39272"/>
    <lineage>
        <taxon>Eukaryota</taxon>
        <taxon>Metazoa</taxon>
        <taxon>Ecdysozoa</taxon>
        <taxon>Arthropoda</taxon>
        <taxon>Hexapoda</taxon>
        <taxon>Collembola</taxon>
        <taxon>Symphypleona</taxon>
        <taxon>Sminthuridae</taxon>
        <taxon>Allacma</taxon>
    </lineage>
</organism>
<evidence type="ECO:0000313" key="2">
    <source>
        <dbReference type="EMBL" id="CAG7728949.1"/>
    </source>
</evidence>
<proteinExistence type="predicted"/>
<feature type="region of interest" description="Disordered" evidence="1">
    <location>
        <begin position="1"/>
        <end position="83"/>
    </location>
</feature>
<accession>A0A8J2K302</accession>
<keyword evidence="3" id="KW-1185">Reference proteome</keyword>
<gene>
    <name evidence="2" type="ORF">AFUS01_LOCUS17693</name>
</gene>
<dbReference type="Proteomes" id="UP000708208">
    <property type="component" value="Unassembled WGS sequence"/>
</dbReference>
<evidence type="ECO:0000256" key="1">
    <source>
        <dbReference type="SAM" id="MobiDB-lite"/>
    </source>
</evidence>
<comment type="caution">
    <text evidence="2">The sequence shown here is derived from an EMBL/GenBank/DDBJ whole genome shotgun (WGS) entry which is preliminary data.</text>
</comment>
<sequence length="165" mass="18158">MIIPPSSKCLSTNRAGEDEEEGSSPPPKFGPIVHKQLHLSNVSNFPRLGGQTENTGSSSGAALSSENATPFSHNDGNTPQNNISACMRQTMPGRLSLDISDIHEYKPFSGTLQRNSNQWIRTFSNSNASDQDAIHQPNPVESLRTGYHDNITQLRREMSSNNFKF</sequence>
<name>A0A8J2K302_9HEXA</name>
<feature type="compositionally biased region" description="Polar residues" evidence="1">
    <location>
        <begin position="51"/>
        <end position="83"/>
    </location>
</feature>
<dbReference type="AlphaFoldDB" id="A0A8J2K302"/>
<dbReference type="EMBL" id="CAJVCH010170869">
    <property type="protein sequence ID" value="CAG7728949.1"/>
    <property type="molecule type" value="Genomic_DNA"/>
</dbReference>
<reference evidence="2" key="1">
    <citation type="submission" date="2021-06" db="EMBL/GenBank/DDBJ databases">
        <authorList>
            <person name="Hodson N. C."/>
            <person name="Mongue J. A."/>
            <person name="Jaron S. K."/>
        </authorList>
    </citation>
    <scope>NUCLEOTIDE SEQUENCE</scope>
</reference>
<evidence type="ECO:0000313" key="3">
    <source>
        <dbReference type="Proteomes" id="UP000708208"/>
    </source>
</evidence>
<protein>
    <submittedName>
        <fullName evidence="2">Uncharacterized protein</fullName>
    </submittedName>
</protein>